<dbReference type="AlphaFoldDB" id="A0A4Y2N1K4"/>
<keyword evidence="3" id="KW-1185">Reference proteome</keyword>
<evidence type="ECO:0000256" key="1">
    <source>
        <dbReference type="SAM" id="MobiDB-lite"/>
    </source>
</evidence>
<sequence>MQDTVENRIHQQRGTFNSEAIQSFILAGIDISMSMALMDGLIDCLSIRGFLNVIIQKRNELGTQVELPLPCLGIRGQLKNVHHDKSDAEVGVLIAITGRCPTPPERGTSGSRSGGNSTPHRYYTSRRSESPLIHVFVGPARVEAVQRVTEEDILSEITNEMENDDDDTDPSQSLLTSQEALQSV</sequence>
<protein>
    <submittedName>
        <fullName evidence="2">Uncharacterized protein</fullName>
    </submittedName>
</protein>
<name>A0A4Y2N1K4_ARAVE</name>
<feature type="region of interest" description="Disordered" evidence="1">
    <location>
        <begin position="156"/>
        <end position="184"/>
    </location>
</feature>
<dbReference type="EMBL" id="BGPR01008303">
    <property type="protein sequence ID" value="GBN32863.1"/>
    <property type="molecule type" value="Genomic_DNA"/>
</dbReference>
<comment type="caution">
    <text evidence="2">The sequence shown here is derived from an EMBL/GenBank/DDBJ whole genome shotgun (WGS) entry which is preliminary data.</text>
</comment>
<reference evidence="2 3" key="1">
    <citation type="journal article" date="2019" name="Sci. Rep.">
        <title>Orb-weaving spider Araneus ventricosus genome elucidates the spidroin gene catalogue.</title>
        <authorList>
            <person name="Kono N."/>
            <person name="Nakamura H."/>
            <person name="Ohtoshi R."/>
            <person name="Moran D.A.P."/>
            <person name="Shinohara A."/>
            <person name="Yoshida Y."/>
            <person name="Fujiwara M."/>
            <person name="Mori M."/>
            <person name="Tomita M."/>
            <person name="Arakawa K."/>
        </authorList>
    </citation>
    <scope>NUCLEOTIDE SEQUENCE [LARGE SCALE GENOMIC DNA]</scope>
</reference>
<gene>
    <name evidence="2" type="ORF">AVEN_235885_1</name>
</gene>
<evidence type="ECO:0000313" key="2">
    <source>
        <dbReference type="EMBL" id="GBN32863.1"/>
    </source>
</evidence>
<feature type="region of interest" description="Disordered" evidence="1">
    <location>
        <begin position="99"/>
        <end position="123"/>
    </location>
</feature>
<proteinExistence type="predicted"/>
<accession>A0A4Y2N1K4</accession>
<feature type="compositionally biased region" description="Low complexity" evidence="1">
    <location>
        <begin position="106"/>
        <end position="118"/>
    </location>
</feature>
<dbReference type="Proteomes" id="UP000499080">
    <property type="component" value="Unassembled WGS sequence"/>
</dbReference>
<organism evidence="2 3">
    <name type="scientific">Araneus ventricosus</name>
    <name type="common">Orbweaver spider</name>
    <name type="synonym">Epeira ventricosa</name>
    <dbReference type="NCBI Taxonomy" id="182803"/>
    <lineage>
        <taxon>Eukaryota</taxon>
        <taxon>Metazoa</taxon>
        <taxon>Ecdysozoa</taxon>
        <taxon>Arthropoda</taxon>
        <taxon>Chelicerata</taxon>
        <taxon>Arachnida</taxon>
        <taxon>Araneae</taxon>
        <taxon>Araneomorphae</taxon>
        <taxon>Entelegynae</taxon>
        <taxon>Araneoidea</taxon>
        <taxon>Araneidae</taxon>
        <taxon>Araneus</taxon>
    </lineage>
</organism>
<feature type="compositionally biased region" description="Polar residues" evidence="1">
    <location>
        <begin position="170"/>
        <end position="184"/>
    </location>
</feature>
<feature type="compositionally biased region" description="Acidic residues" evidence="1">
    <location>
        <begin position="156"/>
        <end position="169"/>
    </location>
</feature>
<evidence type="ECO:0000313" key="3">
    <source>
        <dbReference type="Proteomes" id="UP000499080"/>
    </source>
</evidence>